<dbReference type="Gene3D" id="3.40.630.30">
    <property type="match status" value="1"/>
</dbReference>
<dbReference type="CDD" id="cd04301">
    <property type="entry name" value="NAT_SF"/>
    <property type="match status" value="1"/>
</dbReference>
<accession>A0A9Q4EG00</accession>
<organism evidence="2 3">
    <name type="scientific">Bacillus halotolerans</name>
    <dbReference type="NCBI Taxonomy" id="260554"/>
    <lineage>
        <taxon>Bacteria</taxon>
        <taxon>Bacillati</taxon>
        <taxon>Bacillota</taxon>
        <taxon>Bacilli</taxon>
        <taxon>Bacillales</taxon>
        <taxon>Bacillaceae</taxon>
        <taxon>Bacillus</taxon>
    </lineage>
</organism>
<dbReference type="SUPFAM" id="SSF55729">
    <property type="entry name" value="Acyl-CoA N-acyltransferases (Nat)"/>
    <property type="match status" value="1"/>
</dbReference>
<dbReference type="PANTHER" id="PTHR47237:SF2">
    <property type="entry name" value="BLL4206 PROTEIN"/>
    <property type="match status" value="1"/>
</dbReference>
<dbReference type="InterPro" id="IPR052729">
    <property type="entry name" value="Acyl/Acetyltrans_Enzymes"/>
</dbReference>
<dbReference type="PANTHER" id="PTHR47237">
    <property type="entry name" value="SLL0310 PROTEIN"/>
    <property type="match status" value="1"/>
</dbReference>
<dbReference type="InterPro" id="IPR000182">
    <property type="entry name" value="GNAT_dom"/>
</dbReference>
<evidence type="ECO:0000259" key="1">
    <source>
        <dbReference type="PROSITE" id="PS51186"/>
    </source>
</evidence>
<dbReference type="RefSeq" id="WP_185848092.1">
    <property type="nucleotide sequence ID" value="NZ_JALAVZ010000011.1"/>
</dbReference>
<dbReference type="EMBL" id="JALAWA010000002">
    <property type="protein sequence ID" value="MCY9183644.1"/>
    <property type="molecule type" value="Genomic_DNA"/>
</dbReference>
<dbReference type="EC" id="2.3.1.-" evidence="2"/>
<keyword evidence="2" id="KW-0808">Transferase</keyword>
<evidence type="ECO:0000313" key="2">
    <source>
        <dbReference type="EMBL" id="MCY9183644.1"/>
    </source>
</evidence>
<dbReference type="Pfam" id="PF13508">
    <property type="entry name" value="Acetyltransf_7"/>
    <property type="match status" value="1"/>
</dbReference>
<dbReference type="AlphaFoldDB" id="A0A9Q4EG00"/>
<feature type="domain" description="N-acetyltransferase" evidence="1">
    <location>
        <begin position="5"/>
        <end position="136"/>
    </location>
</feature>
<proteinExistence type="predicted"/>
<evidence type="ECO:0000313" key="3">
    <source>
        <dbReference type="Proteomes" id="UP001073053"/>
    </source>
</evidence>
<sequence>MHSAIELIQLTEKHAPGLLRLCRQAGWPDYGERELQLLVKHGRFFGYQNSQGDIISCIGLFLYGRLASIGLVIVDNEYKRRGLGRRMVNACISQVDENTAIMLCATKEGLPLYEKAGFQTADSIRKYSCQSFKPLTKQHDIELTSFTEKDFPELIAADQAAFGGDRAALLHHLISQSAECVIARNIEGEFIGYGLSVQTPANLKLGPLIAPSPGLAAVLVNRLAAGKQGPMRIDVPGANAFLHDSLEAMGFHLDDEPPLMMYQKKMLPARNRQLFAVISQALG</sequence>
<dbReference type="InterPro" id="IPR041496">
    <property type="entry name" value="YitH/HolE_GNAT"/>
</dbReference>
<dbReference type="Gene3D" id="3.40.630.90">
    <property type="match status" value="1"/>
</dbReference>
<dbReference type="InterPro" id="IPR016181">
    <property type="entry name" value="Acyl_CoA_acyltransferase"/>
</dbReference>
<name>A0A9Q4EG00_9BACI</name>
<reference evidence="2" key="1">
    <citation type="submission" date="2022-02" db="EMBL/GenBank/DDBJ databases">
        <title>Crop Bioprotection Bacillus Genome Sequencing.</title>
        <authorList>
            <person name="Dunlap C."/>
        </authorList>
    </citation>
    <scope>NUCLEOTIDE SEQUENCE</scope>
    <source>
        <strain evidence="2">EC49O2N-C10</strain>
    </source>
</reference>
<comment type="caution">
    <text evidence="2">The sequence shown here is derived from an EMBL/GenBank/DDBJ whole genome shotgun (WGS) entry which is preliminary data.</text>
</comment>
<dbReference type="PROSITE" id="PS51186">
    <property type="entry name" value="GNAT"/>
    <property type="match status" value="1"/>
</dbReference>
<protein>
    <submittedName>
        <fullName evidence="2">GNAT family N-acetyltransferase</fullName>
        <ecNumber evidence="2">2.3.1.-</ecNumber>
    </submittedName>
</protein>
<keyword evidence="2" id="KW-0012">Acyltransferase</keyword>
<dbReference type="Pfam" id="PF18014">
    <property type="entry name" value="Acetyltransf_18"/>
    <property type="match status" value="1"/>
</dbReference>
<dbReference type="GO" id="GO:0016747">
    <property type="term" value="F:acyltransferase activity, transferring groups other than amino-acyl groups"/>
    <property type="evidence" value="ECO:0007669"/>
    <property type="project" value="InterPro"/>
</dbReference>
<gene>
    <name evidence="2" type="ORF">MOF03_03080</name>
</gene>
<dbReference type="Proteomes" id="UP001073053">
    <property type="component" value="Unassembled WGS sequence"/>
</dbReference>